<dbReference type="AlphaFoldDB" id="A0AA89BPB1"/>
<dbReference type="Proteomes" id="UP001186944">
    <property type="component" value="Unassembled WGS sequence"/>
</dbReference>
<dbReference type="PANTHER" id="PTHR43157">
    <property type="entry name" value="PHOSPHATIDYLINOSITOL-GLYCAN BIOSYNTHESIS CLASS F PROTEIN-RELATED"/>
    <property type="match status" value="1"/>
</dbReference>
<dbReference type="InterPro" id="IPR002347">
    <property type="entry name" value="SDR_fam"/>
</dbReference>
<proteinExistence type="predicted"/>
<accession>A0AA89BPB1</accession>
<name>A0AA89BPB1_PINIB</name>
<dbReference type="InterPro" id="IPR036291">
    <property type="entry name" value="NAD(P)-bd_dom_sf"/>
</dbReference>
<dbReference type="GO" id="GO:0016491">
    <property type="term" value="F:oxidoreductase activity"/>
    <property type="evidence" value="ECO:0007669"/>
    <property type="project" value="UniProtKB-KW"/>
</dbReference>
<protein>
    <submittedName>
        <fullName evidence="2">Uncharacterized protein</fullName>
    </submittedName>
</protein>
<dbReference type="EMBL" id="VSWD01000014">
    <property type="protein sequence ID" value="KAK3082594.1"/>
    <property type="molecule type" value="Genomic_DNA"/>
</dbReference>
<gene>
    <name evidence="2" type="ORF">FSP39_000042</name>
</gene>
<keyword evidence="3" id="KW-1185">Reference proteome</keyword>
<evidence type="ECO:0000313" key="2">
    <source>
        <dbReference type="EMBL" id="KAK3082594.1"/>
    </source>
</evidence>
<reference evidence="2" key="1">
    <citation type="submission" date="2019-08" db="EMBL/GenBank/DDBJ databases">
        <title>The improved chromosome-level genome for the pearl oyster Pinctada fucata martensii using PacBio sequencing and Hi-C.</title>
        <authorList>
            <person name="Zheng Z."/>
        </authorList>
    </citation>
    <scope>NUCLEOTIDE SEQUENCE</scope>
    <source>
        <strain evidence="2">ZZ-2019</strain>
        <tissue evidence="2">Adductor muscle</tissue>
    </source>
</reference>
<dbReference type="Gene3D" id="3.40.50.720">
    <property type="entry name" value="NAD(P)-binding Rossmann-like Domain"/>
    <property type="match status" value="1"/>
</dbReference>
<comment type="caution">
    <text evidence="2">The sequence shown here is derived from an EMBL/GenBank/DDBJ whole genome shotgun (WGS) entry which is preliminary data.</text>
</comment>
<organism evidence="2 3">
    <name type="scientific">Pinctada imbricata</name>
    <name type="common">Atlantic pearl-oyster</name>
    <name type="synonym">Pinctada martensii</name>
    <dbReference type="NCBI Taxonomy" id="66713"/>
    <lineage>
        <taxon>Eukaryota</taxon>
        <taxon>Metazoa</taxon>
        <taxon>Spiralia</taxon>
        <taxon>Lophotrochozoa</taxon>
        <taxon>Mollusca</taxon>
        <taxon>Bivalvia</taxon>
        <taxon>Autobranchia</taxon>
        <taxon>Pteriomorphia</taxon>
        <taxon>Pterioida</taxon>
        <taxon>Pterioidea</taxon>
        <taxon>Pteriidae</taxon>
        <taxon>Pinctada</taxon>
    </lineage>
</organism>
<dbReference type="PANTHER" id="PTHR43157:SF31">
    <property type="entry name" value="PHOSPHATIDYLINOSITOL-GLYCAN BIOSYNTHESIS CLASS F PROTEIN"/>
    <property type="match status" value="1"/>
</dbReference>
<dbReference type="Pfam" id="PF00106">
    <property type="entry name" value="adh_short"/>
    <property type="match status" value="1"/>
</dbReference>
<evidence type="ECO:0000256" key="1">
    <source>
        <dbReference type="ARBA" id="ARBA00023002"/>
    </source>
</evidence>
<evidence type="ECO:0000313" key="3">
    <source>
        <dbReference type="Proteomes" id="UP001186944"/>
    </source>
</evidence>
<keyword evidence="1" id="KW-0560">Oxidoreductase</keyword>
<sequence>MGGGSSFLRAPIPKDRVFIVTGGNSGIGYETSKWVAMMGGHVIIACRSESRAKEAIEKMKSEFAEEKKKGTTGIITEGDINVEFMHLDLASFSSVTTFIDAFKASEFTEDENEMMFQANYLAHLLIVIKLLPIMQKSGEDLRIVNNSSFAHEYTSFDTNNIQGKKENFDAWDSYSKSKGYQVG</sequence>
<dbReference type="SUPFAM" id="SSF51735">
    <property type="entry name" value="NAD(P)-binding Rossmann-fold domains"/>
    <property type="match status" value="1"/>
</dbReference>